<proteinExistence type="predicted"/>
<dbReference type="RefSeq" id="WP_105353826.1">
    <property type="nucleotide sequence ID" value="NZ_PUIA01000037.1"/>
</dbReference>
<sequence>MKLDSTTRFWLASFAVGSVMTAFALAGMTVGLQQNQPGLEIPVNATASTWSETMCAATGRVDDEVEGLFTLDSLTGDLQCSVLNGRTTKFAGLFRTNVLQDLGVDAAKKPTYMILTGAATFPGQGGNTRPGDCVVYVVDATSGRFVVYGVPWQRTLAARGAPQQGALILLDSGTARNVMIREP</sequence>
<organism evidence="2 3">
    <name type="scientific">Blastopirellula marina</name>
    <dbReference type="NCBI Taxonomy" id="124"/>
    <lineage>
        <taxon>Bacteria</taxon>
        <taxon>Pseudomonadati</taxon>
        <taxon>Planctomycetota</taxon>
        <taxon>Planctomycetia</taxon>
        <taxon>Pirellulales</taxon>
        <taxon>Pirellulaceae</taxon>
        <taxon>Blastopirellula</taxon>
    </lineage>
</organism>
<keyword evidence="1" id="KW-1133">Transmembrane helix</keyword>
<keyword evidence="1" id="KW-0472">Membrane</keyword>
<gene>
    <name evidence="2" type="ORF">C5Y96_12795</name>
</gene>
<dbReference type="AlphaFoldDB" id="A0A2S8FGB3"/>
<keyword evidence="1" id="KW-0812">Transmembrane</keyword>
<dbReference type="OrthoDB" id="213867at2"/>
<comment type="caution">
    <text evidence="2">The sequence shown here is derived from an EMBL/GenBank/DDBJ whole genome shotgun (WGS) entry which is preliminary data.</text>
</comment>
<accession>A0A2S8FGB3</accession>
<evidence type="ECO:0000256" key="1">
    <source>
        <dbReference type="SAM" id="Phobius"/>
    </source>
</evidence>
<evidence type="ECO:0000313" key="3">
    <source>
        <dbReference type="Proteomes" id="UP000240009"/>
    </source>
</evidence>
<dbReference type="Proteomes" id="UP000240009">
    <property type="component" value="Unassembled WGS sequence"/>
</dbReference>
<evidence type="ECO:0000313" key="2">
    <source>
        <dbReference type="EMBL" id="PQO31218.1"/>
    </source>
</evidence>
<dbReference type="EMBL" id="PUIA01000037">
    <property type="protein sequence ID" value="PQO31218.1"/>
    <property type="molecule type" value="Genomic_DNA"/>
</dbReference>
<protein>
    <submittedName>
        <fullName evidence="2">Uncharacterized protein</fullName>
    </submittedName>
</protein>
<feature type="transmembrane region" description="Helical" evidence="1">
    <location>
        <begin position="9"/>
        <end position="32"/>
    </location>
</feature>
<reference evidence="2 3" key="1">
    <citation type="submission" date="2018-02" db="EMBL/GenBank/DDBJ databases">
        <title>Comparative genomes isolates from brazilian mangrove.</title>
        <authorList>
            <person name="Araujo J.E."/>
            <person name="Taketani R.G."/>
            <person name="Silva M.C.P."/>
            <person name="Loureco M.V."/>
            <person name="Andreote F.D."/>
        </authorList>
    </citation>
    <scope>NUCLEOTIDE SEQUENCE [LARGE SCALE GENOMIC DNA]</scope>
    <source>
        <strain evidence="2 3">HEX-2 MGV</strain>
    </source>
</reference>
<name>A0A2S8FGB3_9BACT</name>